<feature type="domain" description="Thoeris protein ThsB TIR-like" evidence="1">
    <location>
        <begin position="9"/>
        <end position="102"/>
    </location>
</feature>
<reference evidence="2 3" key="1">
    <citation type="submission" date="2018-08" db="EMBL/GenBank/DDBJ databases">
        <title>Genomic Encyclopedia of Archaeal and Bacterial Type Strains, Phase II (KMG-II): from individual species to whole genera.</title>
        <authorList>
            <person name="Goeker M."/>
        </authorList>
    </citation>
    <scope>NUCLEOTIDE SEQUENCE [LARGE SCALE GENOMIC DNA]</scope>
    <source>
        <strain evidence="2 3">DSM 100880</strain>
    </source>
</reference>
<dbReference type="Proteomes" id="UP000257136">
    <property type="component" value="Unassembled WGS sequence"/>
</dbReference>
<evidence type="ECO:0000259" key="1">
    <source>
        <dbReference type="Pfam" id="PF08937"/>
    </source>
</evidence>
<name>A0A3E0DZG5_9FLAO</name>
<dbReference type="AlphaFoldDB" id="A0A3E0DZG5"/>
<dbReference type="RefSeq" id="WP_115815240.1">
    <property type="nucleotide sequence ID" value="NZ_QUNI01000025.1"/>
</dbReference>
<proteinExistence type="predicted"/>
<accession>A0A3E0DZG5</accession>
<evidence type="ECO:0000313" key="2">
    <source>
        <dbReference type="EMBL" id="REG90449.1"/>
    </source>
</evidence>
<dbReference type="InterPro" id="IPR015032">
    <property type="entry name" value="ThsB__TIR-like_domain"/>
</dbReference>
<dbReference type="Gene3D" id="3.40.50.11200">
    <property type="match status" value="1"/>
</dbReference>
<dbReference type="OrthoDB" id="1099430at2"/>
<keyword evidence="3" id="KW-1185">Reference proteome</keyword>
<evidence type="ECO:0000313" key="3">
    <source>
        <dbReference type="Proteomes" id="UP000257136"/>
    </source>
</evidence>
<gene>
    <name evidence="2" type="ORF">C8P67_12516</name>
</gene>
<dbReference type="EMBL" id="QUNI01000025">
    <property type="protein sequence ID" value="REG90449.1"/>
    <property type="molecule type" value="Genomic_DNA"/>
</dbReference>
<sequence length="165" mass="19537">MKDKIYAVFDGDSDIHYFHLMKAWTNNENFDFEIKDAHDLNYAKDTSLEESIKAQLRKRLENSKAIILIVGEKTKYLYKFVRWELEFALKNDLPIIAVNVNGIRNRDIDRCPAIIRDELVVHVSFNHKIIKYALDNWPASYKRLKNSNETGARYYPDEIYKKYGL</sequence>
<dbReference type="Pfam" id="PF08937">
    <property type="entry name" value="ThsB_TIR"/>
    <property type="match status" value="1"/>
</dbReference>
<organism evidence="2 3">
    <name type="scientific">Flavobacterium aquicola</name>
    <dbReference type="NCBI Taxonomy" id="1682742"/>
    <lineage>
        <taxon>Bacteria</taxon>
        <taxon>Pseudomonadati</taxon>
        <taxon>Bacteroidota</taxon>
        <taxon>Flavobacteriia</taxon>
        <taxon>Flavobacteriales</taxon>
        <taxon>Flavobacteriaceae</taxon>
        <taxon>Flavobacterium</taxon>
    </lineage>
</organism>
<dbReference type="InterPro" id="IPR036490">
    <property type="entry name" value="ThsB_TIR-like_sf"/>
</dbReference>
<dbReference type="SUPFAM" id="SSF52206">
    <property type="entry name" value="Hypothetical protein MTH538"/>
    <property type="match status" value="1"/>
</dbReference>
<comment type="caution">
    <text evidence="2">The sequence shown here is derived from an EMBL/GenBank/DDBJ whole genome shotgun (WGS) entry which is preliminary data.</text>
</comment>
<protein>
    <submittedName>
        <fullName evidence="2">TIR-like protein DUF1863</fullName>
    </submittedName>
</protein>